<dbReference type="EMBL" id="AHCD03000044">
    <property type="protein sequence ID" value="KAF7781536.1"/>
    <property type="molecule type" value="Genomic_DNA"/>
</dbReference>
<sequence length="44" mass="4923">MKILIKQLTKHIYGGSHVRSPDLPQQARVMQLPADAEVLEKKPG</sequence>
<organism evidence="1 2">
    <name type="scientific">Pseudoalteromonas rubra</name>
    <dbReference type="NCBI Taxonomy" id="43658"/>
    <lineage>
        <taxon>Bacteria</taxon>
        <taxon>Pseudomonadati</taxon>
        <taxon>Pseudomonadota</taxon>
        <taxon>Gammaproteobacteria</taxon>
        <taxon>Alteromonadales</taxon>
        <taxon>Pseudoalteromonadaceae</taxon>
        <taxon>Pseudoalteromonas</taxon>
    </lineage>
</organism>
<dbReference type="GeneID" id="79942135"/>
<accession>A0A8T0C0X1</accession>
<dbReference type="RefSeq" id="WP_277925549.1">
    <property type="nucleotide sequence ID" value="NZ_AHCD03000044.1"/>
</dbReference>
<protein>
    <submittedName>
        <fullName evidence="1">Uncharacterized protein</fullName>
    </submittedName>
</protein>
<gene>
    <name evidence="1" type="ORF">PRUB_b0788</name>
</gene>
<name>A0A8T0C0X1_9GAMM</name>
<dbReference type="AlphaFoldDB" id="A0A8T0C0X1"/>
<comment type="caution">
    <text evidence="1">The sequence shown here is derived from an EMBL/GenBank/DDBJ whole genome shotgun (WGS) entry which is preliminary data.</text>
</comment>
<evidence type="ECO:0000313" key="1">
    <source>
        <dbReference type="EMBL" id="KAF7781536.1"/>
    </source>
</evidence>
<proteinExistence type="predicted"/>
<dbReference type="Proteomes" id="UP000016480">
    <property type="component" value="Unassembled WGS sequence"/>
</dbReference>
<reference evidence="1 2" key="1">
    <citation type="journal article" date="2012" name="J. Bacteriol.">
        <title>Genome sequence of the cycloprodigiosin-producing bacterial strain Pseudoalteromonas rubra ATCC 29570(T).</title>
        <authorList>
            <person name="Xie B.B."/>
            <person name="Shu Y.L."/>
            <person name="Qin Q.L."/>
            <person name="Rong J.C."/>
            <person name="Zhang X.Y."/>
            <person name="Chen X.L."/>
            <person name="Zhou B.C."/>
            <person name="Zhang Y.Z."/>
        </authorList>
    </citation>
    <scope>NUCLEOTIDE SEQUENCE [LARGE SCALE GENOMIC DNA]</scope>
    <source>
        <strain evidence="1 2">DSM 6842</strain>
    </source>
</reference>
<evidence type="ECO:0000313" key="2">
    <source>
        <dbReference type="Proteomes" id="UP000016480"/>
    </source>
</evidence>